<dbReference type="Proteomes" id="UP000004263">
    <property type="component" value="Unassembled WGS sequence"/>
</dbReference>
<proteinExistence type="predicted"/>
<keyword evidence="3" id="KW-1185">Reference proteome</keyword>
<name>Q1N6M3_9GAMM</name>
<accession>Q1N6M3</accession>
<reference evidence="2 3" key="1">
    <citation type="submission" date="2006-03" db="EMBL/GenBank/DDBJ databases">
        <authorList>
            <person name="Pinhassi J."/>
            <person name="Pedros-Alio C."/>
            <person name="Ferriera S."/>
            <person name="Johnson J."/>
            <person name="Kravitz S."/>
            <person name="Halpern A."/>
            <person name="Remington K."/>
            <person name="Beeson K."/>
            <person name="Tran B."/>
            <person name="Rogers Y.-H."/>
            <person name="Friedman R."/>
            <person name="Venter J.C."/>
        </authorList>
    </citation>
    <scope>NUCLEOTIDE SEQUENCE [LARGE SCALE GENOMIC DNA]</scope>
    <source>
        <strain evidence="2 3">RED65</strain>
    </source>
</reference>
<dbReference type="Gene3D" id="1.20.1530.20">
    <property type="match status" value="1"/>
</dbReference>
<keyword evidence="1" id="KW-1133">Transmembrane helix</keyword>
<organism evidence="2 3">
    <name type="scientific">Bermanella marisrubri</name>
    <dbReference type="NCBI Taxonomy" id="207949"/>
    <lineage>
        <taxon>Bacteria</taxon>
        <taxon>Pseudomonadati</taxon>
        <taxon>Pseudomonadota</taxon>
        <taxon>Gammaproteobacteria</taxon>
        <taxon>Oceanospirillales</taxon>
        <taxon>Oceanospirillaceae</taxon>
        <taxon>Bermanella</taxon>
    </lineage>
</organism>
<evidence type="ECO:0000256" key="1">
    <source>
        <dbReference type="SAM" id="Phobius"/>
    </source>
</evidence>
<dbReference type="InterPro" id="IPR038770">
    <property type="entry name" value="Na+/solute_symporter_sf"/>
</dbReference>
<evidence type="ECO:0000313" key="2">
    <source>
        <dbReference type="EMBL" id="EAT13569.1"/>
    </source>
</evidence>
<sequence>MHYQTLLRIWVAVTLEVGMQNSSLAIAIVFTQFGGEYGMALISAFWGTWHIVSGLGFAVIARRYLQEK</sequence>
<evidence type="ECO:0000313" key="3">
    <source>
        <dbReference type="Proteomes" id="UP000004263"/>
    </source>
</evidence>
<protein>
    <submittedName>
        <fullName evidence="2">Bile acid transporter family protein</fullName>
    </submittedName>
</protein>
<dbReference type="EMBL" id="AAQH01000001">
    <property type="protein sequence ID" value="EAT13569.1"/>
    <property type="molecule type" value="Genomic_DNA"/>
</dbReference>
<dbReference type="AlphaFoldDB" id="Q1N6M3"/>
<keyword evidence="1" id="KW-0812">Transmembrane</keyword>
<comment type="caution">
    <text evidence="2">The sequence shown here is derived from an EMBL/GenBank/DDBJ whole genome shotgun (WGS) entry which is preliminary data.</text>
</comment>
<feature type="transmembrane region" description="Helical" evidence="1">
    <location>
        <begin position="37"/>
        <end position="61"/>
    </location>
</feature>
<dbReference type="STRING" id="207949.RED65_09264"/>
<gene>
    <name evidence="2" type="ORF">RED65_09264</name>
</gene>
<keyword evidence="1" id="KW-0472">Membrane</keyword>
<dbReference type="HOGENOM" id="CLU_2785539_0_0_6"/>